<dbReference type="OrthoDB" id="8939548at2759"/>
<keyword evidence="4" id="KW-0732">Signal</keyword>
<evidence type="ECO:0000256" key="8">
    <source>
        <dbReference type="SAM" id="MobiDB-lite"/>
    </source>
</evidence>
<comment type="subcellular location">
    <subcellularLocation>
        <location evidence="1">Secreted</location>
        <location evidence="1">Extracellular space</location>
        <location evidence="1">Extracellular matrix</location>
    </subcellularLocation>
</comment>
<protein>
    <submittedName>
        <fullName evidence="10">(spotted green pufferfish) hypothetical protein</fullName>
    </submittedName>
</protein>
<dbReference type="SMART" id="SM00210">
    <property type="entry name" value="TSPN"/>
    <property type="match status" value="1"/>
</dbReference>
<reference evidence="10" key="1">
    <citation type="journal article" date="2004" name="Nature">
        <title>Genome duplication in the teleost fish Tetraodon nigroviridis reveals the early vertebrate proto-karyotype.</title>
        <authorList>
            <person name="Jaillon O."/>
            <person name="Aury J.-M."/>
            <person name="Brunet F."/>
            <person name="Petit J.-L."/>
            <person name="Stange-Thomann N."/>
            <person name="Mauceli E."/>
            <person name="Bouneau L."/>
            <person name="Fischer C."/>
            <person name="Ozouf-Costaz C."/>
            <person name="Bernot A."/>
            <person name="Nicaud S."/>
            <person name="Jaffe D."/>
            <person name="Fisher S."/>
            <person name="Lutfalla G."/>
            <person name="Dossat C."/>
            <person name="Segurens B."/>
            <person name="Dasilva C."/>
            <person name="Salanoubat M."/>
            <person name="Levy M."/>
            <person name="Boudet N."/>
            <person name="Castellano S."/>
            <person name="Anthouard V."/>
            <person name="Jubin C."/>
            <person name="Castelli V."/>
            <person name="Katinka M."/>
            <person name="Vacherie B."/>
            <person name="Biemont C."/>
            <person name="Skalli Z."/>
            <person name="Cattolico L."/>
            <person name="Poulain J."/>
            <person name="De Berardinis V."/>
            <person name="Cruaud C."/>
            <person name="Duprat S."/>
            <person name="Brottier P."/>
            <person name="Coutanceau J.-P."/>
            <person name="Gouzy J."/>
            <person name="Parra G."/>
            <person name="Lardier G."/>
            <person name="Chapple C."/>
            <person name="McKernan K.J."/>
            <person name="McEwan P."/>
            <person name="Bosak S."/>
            <person name="Kellis M."/>
            <person name="Volff J.-N."/>
            <person name="Guigo R."/>
            <person name="Zody M.C."/>
            <person name="Mesirov J."/>
            <person name="Lindblad-Toh K."/>
            <person name="Birren B."/>
            <person name="Nusbaum C."/>
            <person name="Kahn D."/>
            <person name="Robinson-Rechavi M."/>
            <person name="Laudet V."/>
            <person name="Schachter V."/>
            <person name="Quetier F."/>
            <person name="Saurin W."/>
            <person name="Scarpelli C."/>
            <person name="Wincker P."/>
            <person name="Lander E.S."/>
            <person name="Weissenbach J."/>
            <person name="Roest Crollius H."/>
        </authorList>
    </citation>
    <scope>NUCLEOTIDE SEQUENCE [LARGE SCALE GENOMIC DNA]</scope>
</reference>
<feature type="region of interest" description="Disordered" evidence="8">
    <location>
        <begin position="360"/>
        <end position="491"/>
    </location>
</feature>
<accession>Q4RGQ1</accession>
<feature type="domain" description="Thrombospondin-like N-terminal" evidence="9">
    <location>
        <begin position="73"/>
        <end position="254"/>
    </location>
</feature>
<dbReference type="GO" id="GO:0030020">
    <property type="term" value="F:extracellular matrix structural constituent conferring tensile strength"/>
    <property type="evidence" value="ECO:0007669"/>
    <property type="project" value="TreeGrafter"/>
</dbReference>
<dbReference type="InterPro" id="IPR008160">
    <property type="entry name" value="Collagen"/>
</dbReference>
<feature type="region of interest" description="Disordered" evidence="8">
    <location>
        <begin position="513"/>
        <end position="555"/>
    </location>
</feature>
<dbReference type="Gene3D" id="2.60.120.200">
    <property type="match status" value="1"/>
</dbReference>
<dbReference type="GO" id="GO:0030198">
    <property type="term" value="P:extracellular matrix organization"/>
    <property type="evidence" value="ECO:0007669"/>
    <property type="project" value="TreeGrafter"/>
</dbReference>
<dbReference type="KEGG" id="tng:GSTEN00034709G001"/>
<feature type="compositionally biased region" description="Low complexity" evidence="8">
    <location>
        <begin position="387"/>
        <end position="418"/>
    </location>
</feature>
<evidence type="ECO:0000256" key="2">
    <source>
        <dbReference type="ARBA" id="ARBA00022525"/>
    </source>
</evidence>
<feature type="compositionally biased region" description="Low complexity" evidence="8">
    <location>
        <begin position="429"/>
        <end position="460"/>
    </location>
</feature>
<dbReference type="InterPro" id="IPR013320">
    <property type="entry name" value="ConA-like_dom_sf"/>
</dbReference>
<dbReference type="EMBL" id="CAAE01015094">
    <property type="protein sequence ID" value="CAG12431.1"/>
    <property type="molecule type" value="Genomic_DNA"/>
</dbReference>
<sequence>MTSPREEGGRVAKGTGIKERKCLKKRTRKEVKIGSKLKASPIFHSGLSRRALLLCTVLYCTCCLGLTQVHSEDVDLLQKLGLKGEKPSRPLPAGIIPFRSGVILNQRAQIETQLRSLLPASIWANLSLVLSVRSHRVNSAFLFTLLSERKKLLLGLQLTPNNLVLHTGPNTSVTLPYEPHDGQWHQLAVGINGHKVTLYASCGERSVNADFGWDSQEGLTPELQGTLLLGRTSQQQGSAHFEGAICQFDLVPSAQAAHNYCRYIKKQCREADIYRPNLSPLLPIIPRDKNITITAATPKSGGLDAAKKPTRLSLARSVAAAASAVRYVAPTQTIKPAPWTTPTPLLGTVMPVTVKFGLVSPPPKAKTETVTVPLKIRVPPTKPPSSRPSTSKVLSQKTPKPTSTKPTQGNITKKTVGVTDKKKPALPATTSTKLTRTKTKSSLSEQGILPKKPQPATTKKTPPKPKTTPSKATPPKTKTDSAKTVSSKTTTSSKVIPLQTTISKATTTKVSKTTSKQDIKPTKQAKTTKAPVTPRPTRRSYISVTPPATDGFQSWEVPPTQFSLLAGPVGQKGDQGPSSRPPVTTVVVSTLEVILKDMINYSQGFPGPPGKPGLPGKRGARGKKGDPGMSPGPAPKGEKGQKGYLGPPGLPGEPGIPGEPGKRGKMGRPVKFCVNILYSQSCD</sequence>
<feature type="compositionally biased region" description="Low complexity" evidence="8">
    <location>
        <begin position="522"/>
        <end position="532"/>
    </location>
</feature>
<dbReference type="GO" id="GO:0005615">
    <property type="term" value="C:extracellular space"/>
    <property type="evidence" value="ECO:0007669"/>
    <property type="project" value="TreeGrafter"/>
</dbReference>
<gene>
    <name evidence="10" type="ORF">GSTENG00034709001</name>
</gene>
<evidence type="ECO:0000256" key="5">
    <source>
        <dbReference type="ARBA" id="ARBA00022737"/>
    </source>
</evidence>
<reference evidence="10" key="2">
    <citation type="submission" date="2004-02" db="EMBL/GenBank/DDBJ databases">
        <authorList>
            <consortium name="Genoscope"/>
            <consortium name="Whitehead Institute Centre for Genome Research"/>
        </authorList>
    </citation>
    <scope>NUCLEOTIDE SEQUENCE</scope>
</reference>
<feature type="region of interest" description="Disordered" evidence="8">
    <location>
        <begin position="601"/>
        <end position="667"/>
    </location>
</feature>
<keyword evidence="7" id="KW-0325">Glycoprotein</keyword>
<evidence type="ECO:0000313" key="10">
    <source>
        <dbReference type="EMBL" id="CAG12431.1"/>
    </source>
</evidence>
<dbReference type="PANTHER" id="PTHR24023">
    <property type="entry name" value="COLLAGEN ALPHA"/>
    <property type="match status" value="1"/>
</dbReference>
<evidence type="ECO:0000256" key="3">
    <source>
        <dbReference type="ARBA" id="ARBA00022530"/>
    </source>
</evidence>
<dbReference type="AlphaFoldDB" id="Q4RGQ1"/>
<proteinExistence type="predicted"/>
<feature type="compositionally biased region" description="Low complexity" evidence="8">
    <location>
        <begin position="467"/>
        <end position="491"/>
    </location>
</feature>
<comment type="caution">
    <text evidence="10">The sequence shown here is derived from an EMBL/GenBank/DDBJ whole genome shotgun (WGS) entry which is preliminary data.</text>
</comment>
<evidence type="ECO:0000256" key="7">
    <source>
        <dbReference type="ARBA" id="ARBA00023180"/>
    </source>
</evidence>
<evidence type="ECO:0000259" key="9">
    <source>
        <dbReference type="SMART" id="SM00210"/>
    </source>
</evidence>
<dbReference type="FunFam" id="2.60.120.200:FF:000085">
    <property type="entry name" value="collagen alpha-1(XXVII) chain isoform X1"/>
    <property type="match status" value="1"/>
</dbReference>
<dbReference type="InterPro" id="IPR048287">
    <property type="entry name" value="TSPN-like_N"/>
</dbReference>
<evidence type="ECO:0000256" key="1">
    <source>
        <dbReference type="ARBA" id="ARBA00004498"/>
    </source>
</evidence>
<keyword evidence="5" id="KW-0677">Repeat</keyword>
<dbReference type="SUPFAM" id="SSF49899">
    <property type="entry name" value="Concanavalin A-like lectins/glucanases"/>
    <property type="match status" value="1"/>
</dbReference>
<organism evidence="10">
    <name type="scientific">Tetraodon nigroviridis</name>
    <name type="common">Spotted green pufferfish</name>
    <name type="synonym">Chelonodon nigroviridis</name>
    <dbReference type="NCBI Taxonomy" id="99883"/>
    <lineage>
        <taxon>Eukaryota</taxon>
        <taxon>Metazoa</taxon>
        <taxon>Chordata</taxon>
        <taxon>Craniata</taxon>
        <taxon>Vertebrata</taxon>
        <taxon>Euteleostomi</taxon>
        <taxon>Actinopterygii</taxon>
        <taxon>Neopterygii</taxon>
        <taxon>Teleostei</taxon>
        <taxon>Neoteleostei</taxon>
        <taxon>Acanthomorphata</taxon>
        <taxon>Eupercaria</taxon>
        <taxon>Tetraodontiformes</taxon>
        <taxon>Tetradontoidea</taxon>
        <taxon>Tetraodontidae</taxon>
        <taxon>Tetraodon</taxon>
    </lineage>
</organism>
<dbReference type="GO" id="GO:0005581">
    <property type="term" value="C:collagen trimer"/>
    <property type="evidence" value="ECO:0007669"/>
    <property type="project" value="UniProtKB-KW"/>
</dbReference>
<dbReference type="InterPro" id="IPR050149">
    <property type="entry name" value="Collagen_superfamily"/>
</dbReference>
<evidence type="ECO:0000256" key="4">
    <source>
        <dbReference type="ARBA" id="ARBA00022729"/>
    </source>
</evidence>
<keyword evidence="6" id="KW-0176">Collagen</keyword>
<dbReference type="PANTHER" id="PTHR24023:SF1112">
    <property type="entry name" value="COL_CUTICLE_N DOMAIN-CONTAINING PROTEIN-RELATED"/>
    <property type="match status" value="1"/>
</dbReference>
<keyword evidence="3" id="KW-0272">Extracellular matrix</keyword>
<dbReference type="GO" id="GO:0031012">
    <property type="term" value="C:extracellular matrix"/>
    <property type="evidence" value="ECO:0007669"/>
    <property type="project" value="TreeGrafter"/>
</dbReference>
<keyword evidence="2" id="KW-0964">Secreted</keyword>
<evidence type="ECO:0000256" key="6">
    <source>
        <dbReference type="ARBA" id="ARBA00023119"/>
    </source>
</evidence>
<name>Q4RGQ1_TETNG</name>
<dbReference type="Pfam" id="PF01391">
    <property type="entry name" value="Collagen"/>
    <property type="match status" value="1"/>
</dbReference>